<accession>A0A068QS73</accession>
<dbReference type="Proteomes" id="UP000032721">
    <property type="component" value="Chromosome"/>
</dbReference>
<gene>
    <name evidence="1" type="ORF">XDD1_2123</name>
</gene>
<sequence>MINNPTAATFFLLPEAGRKRFLNMQSANKNRKAIAKRIVKMAKEEL</sequence>
<dbReference type="EMBL" id="FO704550">
    <property type="protein sequence ID" value="CDG17823.1"/>
    <property type="molecule type" value="Genomic_DNA"/>
</dbReference>
<organism evidence="1 2">
    <name type="scientific">Xenorhabdus doucetiae</name>
    <dbReference type="NCBI Taxonomy" id="351671"/>
    <lineage>
        <taxon>Bacteria</taxon>
        <taxon>Pseudomonadati</taxon>
        <taxon>Pseudomonadota</taxon>
        <taxon>Gammaproteobacteria</taxon>
        <taxon>Enterobacterales</taxon>
        <taxon>Morganellaceae</taxon>
        <taxon>Xenorhabdus</taxon>
    </lineage>
</organism>
<dbReference type="KEGG" id="xdo:XDD1_2123"/>
<dbReference type="AlphaFoldDB" id="A0A068QS73"/>
<evidence type="ECO:0000313" key="2">
    <source>
        <dbReference type="Proteomes" id="UP000032721"/>
    </source>
</evidence>
<reference evidence="1 2" key="1">
    <citation type="submission" date="2013-07" db="EMBL/GenBank/DDBJ databases">
        <authorList>
            <person name="Genoscope - CEA"/>
        </authorList>
    </citation>
    <scope>NUCLEOTIDE SEQUENCE [LARGE SCALE GENOMIC DNA]</scope>
    <source>
        <strain evidence="2">FRM16 / DSM 17909</strain>
    </source>
</reference>
<proteinExistence type="predicted"/>
<protein>
    <submittedName>
        <fullName evidence="1">Uncharacterized protein</fullName>
    </submittedName>
</protein>
<dbReference type="HOGENOM" id="CLU_3190803_0_0_6"/>
<name>A0A068QS73_9GAMM</name>
<evidence type="ECO:0000313" key="1">
    <source>
        <dbReference type="EMBL" id="CDG17823.1"/>
    </source>
</evidence>